<feature type="compositionally biased region" description="Basic and acidic residues" evidence="1">
    <location>
        <begin position="53"/>
        <end position="62"/>
    </location>
</feature>
<feature type="region of interest" description="Disordered" evidence="1">
    <location>
        <begin position="53"/>
        <end position="161"/>
    </location>
</feature>
<keyword evidence="2" id="KW-0472">Membrane</keyword>
<feature type="compositionally biased region" description="Low complexity" evidence="1">
    <location>
        <begin position="77"/>
        <end position="95"/>
    </location>
</feature>
<keyword evidence="2" id="KW-0812">Transmembrane</keyword>
<feature type="transmembrane region" description="Helical" evidence="2">
    <location>
        <begin position="26"/>
        <end position="48"/>
    </location>
</feature>
<feature type="compositionally biased region" description="Basic and acidic residues" evidence="1">
    <location>
        <begin position="152"/>
        <end position="161"/>
    </location>
</feature>
<protein>
    <submittedName>
        <fullName evidence="3">Urinary protein rup /acrosomal protein sp-10</fullName>
    </submittedName>
</protein>
<keyword evidence="2" id="KW-1133">Transmembrane helix</keyword>
<accession>A0ABQ8XRH6</accession>
<keyword evidence="4" id="KW-1185">Reference proteome</keyword>
<evidence type="ECO:0000313" key="3">
    <source>
        <dbReference type="EMBL" id="KAJ6235212.1"/>
    </source>
</evidence>
<evidence type="ECO:0000256" key="1">
    <source>
        <dbReference type="SAM" id="MobiDB-lite"/>
    </source>
</evidence>
<organism evidence="3 4">
    <name type="scientific">Anaeramoeba flamelloides</name>
    <dbReference type="NCBI Taxonomy" id="1746091"/>
    <lineage>
        <taxon>Eukaryota</taxon>
        <taxon>Metamonada</taxon>
        <taxon>Anaeramoebidae</taxon>
        <taxon>Anaeramoeba</taxon>
    </lineage>
</organism>
<name>A0ABQ8XRH6_9EUKA</name>
<gene>
    <name evidence="3" type="ORF">M0813_03896</name>
</gene>
<evidence type="ECO:0000313" key="4">
    <source>
        <dbReference type="Proteomes" id="UP001150062"/>
    </source>
</evidence>
<evidence type="ECO:0000256" key="2">
    <source>
        <dbReference type="SAM" id="Phobius"/>
    </source>
</evidence>
<sequence>MLGRNSLNKKIESLYKKGYKNKFYTIYLFWFIIFEVAPSILISLVFHLNLSKEKNNDNSNKKNKEKKKKKKKKNSKNKNNPPKLKYPLKYFSKSLQRSNQSDLEEITKENTQNIEQTNNEQTNNEKTSNEQTDSEQIDNEQTGNEETNNEDNETKPLLEKN</sequence>
<proteinExistence type="predicted"/>
<comment type="caution">
    <text evidence="3">The sequence shown here is derived from an EMBL/GenBank/DDBJ whole genome shotgun (WGS) entry which is preliminary data.</text>
</comment>
<feature type="compositionally biased region" description="Low complexity" evidence="1">
    <location>
        <begin position="109"/>
        <end position="131"/>
    </location>
</feature>
<dbReference type="Proteomes" id="UP001150062">
    <property type="component" value="Unassembled WGS sequence"/>
</dbReference>
<feature type="compositionally biased region" description="Basic residues" evidence="1">
    <location>
        <begin position="63"/>
        <end position="76"/>
    </location>
</feature>
<dbReference type="EMBL" id="JAOAOG010000264">
    <property type="protein sequence ID" value="KAJ6235212.1"/>
    <property type="molecule type" value="Genomic_DNA"/>
</dbReference>
<reference evidence="3" key="1">
    <citation type="submission" date="2022-08" db="EMBL/GenBank/DDBJ databases">
        <title>Novel sulfate-reducing endosymbionts in the free-living metamonad Anaeramoeba.</title>
        <authorList>
            <person name="Jerlstrom-Hultqvist J."/>
            <person name="Cepicka I."/>
            <person name="Gallot-Lavallee L."/>
            <person name="Salas-Leiva D."/>
            <person name="Curtis B.A."/>
            <person name="Zahonova K."/>
            <person name="Pipaliya S."/>
            <person name="Dacks J."/>
            <person name="Roger A.J."/>
        </authorList>
    </citation>
    <scope>NUCLEOTIDE SEQUENCE</scope>
    <source>
        <strain evidence="3">Schooner1</strain>
    </source>
</reference>